<organism evidence="1 2">
    <name type="scientific">Dentiscutata erythropus</name>
    <dbReference type="NCBI Taxonomy" id="1348616"/>
    <lineage>
        <taxon>Eukaryota</taxon>
        <taxon>Fungi</taxon>
        <taxon>Fungi incertae sedis</taxon>
        <taxon>Mucoromycota</taxon>
        <taxon>Glomeromycotina</taxon>
        <taxon>Glomeromycetes</taxon>
        <taxon>Diversisporales</taxon>
        <taxon>Gigasporaceae</taxon>
        <taxon>Dentiscutata</taxon>
    </lineage>
</organism>
<dbReference type="AlphaFoldDB" id="A0A9N8WD57"/>
<evidence type="ECO:0000313" key="2">
    <source>
        <dbReference type="Proteomes" id="UP000789405"/>
    </source>
</evidence>
<sequence>MAENNVGANNGFSELEDQEVDCNSSYFNDFLKEIENDYKGCGSQL</sequence>
<accession>A0A9N8WD57</accession>
<dbReference type="OrthoDB" id="2446317at2759"/>
<proteinExistence type="predicted"/>
<gene>
    <name evidence="1" type="ORF">DERYTH_LOCUS1823</name>
</gene>
<comment type="caution">
    <text evidence="1">The sequence shown here is derived from an EMBL/GenBank/DDBJ whole genome shotgun (WGS) entry which is preliminary data.</text>
</comment>
<dbReference type="Proteomes" id="UP000789405">
    <property type="component" value="Unassembled WGS sequence"/>
</dbReference>
<dbReference type="EMBL" id="CAJVPY010000541">
    <property type="protein sequence ID" value="CAG8478917.1"/>
    <property type="molecule type" value="Genomic_DNA"/>
</dbReference>
<name>A0A9N8WD57_9GLOM</name>
<protein>
    <submittedName>
        <fullName evidence="1">10054_t:CDS:1</fullName>
    </submittedName>
</protein>
<evidence type="ECO:0000313" key="1">
    <source>
        <dbReference type="EMBL" id="CAG8478917.1"/>
    </source>
</evidence>
<reference evidence="1" key="1">
    <citation type="submission" date="2021-06" db="EMBL/GenBank/DDBJ databases">
        <authorList>
            <person name="Kallberg Y."/>
            <person name="Tangrot J."/>
            <person name="Rosling A."/>
        </authorList>
    </citation>
    <scope>NUCLEOTIDE SEQUENCE</scope>
    <source>
        <strain evidence="1">MA453B</strain>
    </source>
</reference>
<keyword evidence="2" id="KW-1185">Reference proteome</keyword>